<evidence type="ECO:0000313" key="9">
    <source>
        <dbReference type="Proteomes" id="UP001211907"/>
    </source>
</evidence>
<dbReference type="PANTHER" id="PTHR13094:SF1">
    <property type="entry name" value="NADH DEHYDROGENASE [UBIQUINONE] 1 BETA SUBCOMPLEX SUBUNIT 10"/>
    <property type="match status" value="1"/>
</dbReference>
<dbReference type="GO" id="GO:0005743">
    <property type="term" value="C:mitochondrial inner membrane"/>
    <property type="evidence" value="ECO:0007669"/>
    <property type="project" value="UniProtKB-SubCell"/>
</dbReference>
<keyword evidence="7" id="KW-0472">Membrane</keyword>
<dbReference type="EMBL" id="JADGJH010002822">
    <property type="protein sequence ID" value="KAJ3094631.1"/>
    <property type="molecule type" value="Genomic_DNA"/>
</dbReference>
<dbReference type="Proteomes" id="UP001211907">
    <property type="component" value="Unassembled WGS sequence"/>
</dbReference>
<sequence>HMSFVKARLSYTQEQLVRAEEVNFVRENLKWCYRREGVNHLQNCRHLTQQYIELMRAAKVSFFVPFNLPKTNPVADAEAARHY</sequence>
<evidence type="ECO:0000256" key="7">
    <source>
        <dbReference type="ARBA" id="ARBA00023136"/>
    </source>
</evidence>
<dbReference type="PANTHER" id="PTHR13094">
    <property type="entry name" value="NADH-UBIQUINONE OXIDOREDUCTASE PDSW SUBUNIT"/>
    <property type="match status" value="1"/>
</dbReference>
<accession>A0AAD5X7Q1</accession>
<dbReference type="InterPro" id="IPR039993">
    <property type="entry name" value="NDUFB10"/>
</dbReference>
<evidence type="ECO:0000256" key="1">
    <source>
        <dbReference type="ARBA" id="ARBA00004443"/>
    </source>
</evidence>
<keyword evidence="4" id="KW-0999">Mitochondrion inner membrane</keyword>
<keyword evidence="6" id="KW-0496">Mitochondrion</keyword>
<evidence type="ECO:0000256" key="4">
    <source>
        <dbReference type="ARBA" id="ARBA00022792"/>
    </source>
</evidence>
<comment type="subcellular location">
    <subcellularLocation>
        <location evidence="1">Mitochondrion inner membrane</location>
        <topology evidence="1">Peripheral membrane protein</topology>
        <orientation evidence="1">Matrix side</orientation>
    </subcellularLocation>
</comment>
<organism evidence="8 9">
    <name type="scientific">Physocladia obscura</name>
    <dbReference type="NCBI Taxonomy" id="109957"/>
    <lineage>
        <taxon>Eukaryota</taxon>
        <taxon>Fungi</taxon>
        <taxon>Fungi incertae sedis</taxon>
        <taxon>Chytridiomycota</taxon>
        <taxon>Chytridiomycota incertae sedis</taxon>
        <taxon>Chytridiomycetes</taxon>
        <taxon>Chytridiales</taxon>
        <taxon>Chytriomycetaceae</taxon>
        <taxon>Physocladia</taxon>
    </lineage>
</organism>
<protein>
    <recommendedName>
        <fullName evidence="10">NADH dehydrogenase [ubiquinone] 1 beta subcomplex subunit 10</fullName>
    </recommendedName>
</protein>
<keyword evidence="3" id="KW-0679">Respiratory chain</keyword>
<evidence type="ECO:0000256" key="5">
    <source>
        <dbReference type="ARBA" id="ARBA00022982"/>
    </source>
</evidence>
<name>A0AAD5X7Q1_9FUNG</name>
<proteinExistence type="predicted"/>
<evidence type="ECO:0000313" key="8">
    <source>
        <dbReference type="EMBL" id="KAJ3094631.1"/>
    </source>
</evidence>
<evidence type="ECO:0008006" key="10">
    <source>
        <dbReference type="Google" id="ProtNLM"/>
    </source>
</evidence>
<comment type="caution">
    <text evidence="8">The sequence shown here is derived from an EMBL/GenBank/DDBJ whole genome shotgun (WGS) entry which is preliminary data.</text>
</comment>
<evidence type="ECO:0000256" key="3">
    <source>
        <dbReference type="ARBA" id="ARBA00022660"/>
    </source>
</evidence>
<gene>
    <name evidence="8" type="ORF">HK100_006081</name>
</gene>
<keyword evidence="9" id="KW-1185">Reference proteome</keyword>
<evidence type="ECO:0000256" key="6">
    <source>
        <dbReference type="ARBA" id="ARBA00023128"/>
    </source>
</evidence>
<feature type="non-terminal residue" evidence="8">
    <location>
        <position position="1"/>
    </location>
</feature>
<keyword evidence="5" id="KW-0249">Electron transport</keyword>
<dbReference type="AlphaFoldDB" id="A0AAD5X7Q1"/>
<keyword evidence="2" id="KW-0813">Transport</keyword>
<reference evidence="8" key="1">
    <citation type="submission" date="2020-05" db="EMBL/GenBank/DDBJ databases">
        <title>Phylogenomic resolution of chytrid fungi.</title>
        <authorList>
            <person name="Stajich J.E."/>
            <person name="Amses K."/>
            <person name="Simmons R."/>
            <person name="Seto K."/>
            <person name="Myers J."/>
            <person name="Bonds A."/>
            <person name="Quandt C.A."/>
            <person name="Barry K."/>
            <person name="Liu P."/>
            <person name="Grigoriev I."/>
            <person name="Longcore J.E."/>
            <person name="James T.Y."/>
        </authorList>
    </citation>
    <scope>NUCLEOTIDE SEQUENCE</scope>
    <source>
        <strain evidence="8">JEL0513</strain>
    </source>
</reference>
<evidence type="ECO:0000256" key="2">
    <source>
        <dbReference type="ARBA" id="ARBA00022448"/>
    </source>
</evidence>